<protein>
    <submittedName>
        <fullName evidence="1">Uncharacterized protein</fullName>
    </submittedName>
</protein>
<reference evidence="1 2" key="1">
    <citation type="journal article" date="2020" name="Cell">
        <title>Large-Scale Comparative Analyses of Tick Genomes Elucidate Their Genetic Diversity and Vector Capacities.</title>
        <authorList>
            <consortium name="Tick Genome and Microbiome Consortium (TIGMIC)"/>
            <person name="Jia N."/>
            <person name="Wang J."/>
            <person name="Shi W."/>
            <person name="Du L."/>
            <person name="Sun Y."/>
            <person name="Zhan W."/>
            <person name="Jiang J.F."/>
            <person name="Wang Q."/>
            <person name="Zhang B."/>
            <person name="Ji P."/>
            <person name="Bell-Sakyi L."/>
            <person name="Cui X.M."/>
            <person name="Yuan T.T."/>
            <person name="Jiang B.G."/>
            <person name="Yang W.F."/>
            <person name="Lam T.T."/>
            <person name="Chang Q.C."/>
            <person name="Ding S.J."/>
            <person name="Wang X.J."/>
            <person name="Zhu J.G."/>
            <person name="Ruan X.D."/>
            <person name="Zhao L."/>
            <person name="Wei J.T."/>
            <person name="Ye R.Z."/>
            <person name="Que T.C."/>
            <person name="Du C.H."/>
            <person name="Zhou Y.H."/>
            <person name="Cheng J.X."/>
            <person name="Dai P.F."/>
            <person name="Guo W.B."/>
            <person name="Han X.H."/>
            <person name="Huang E.J."/>
            <person name="Li L.F."/>
            <person name="Wei W."/>
            <person name="Gao Y.C."/>
            <person name="Liu J.Z."/>
            <person name="Shao H.Z."/>
            <person name="Wang X."/>
            <person name="Wang C.C."/>
            <person name="Yang T.C."/>
            <person name="Huo Q.B."/>
            <person name="Li W."/>
            <person name="Chen H.Y."/>
            <person name="Chen S.E."/>
            <person name="Zhou L.G."/>
            <person name="Ni X.B."/>
            <person name="Tian J.H."/>
            <person name="Sheng Y."/>
            <person name="Liu T."/>
            <person name="Pan Y.S."/>
            <person name="Xia L.Y."/>
            <person name="Li J."/>
            <person name="Zhao F."/>
            <person name="Cao W.C."/>
        </authorList>
    </citation>
    <scope>NUCLEOTIDE SEQUENCE [LARGE SCALE GENOMIC DNA]</scope>
    <source>
        <strain evidence="1">Iper-2018</strain>
    </source>
</reference>
<organism evidence="1 2">
    <name type="scientific">Ixodes persulcatus</name>
    <name type="common">Taiga tick</name>
    <dbReference type="NCBI Taxonomy" id="34615"/>
    <lineage>
        <taxon>Eukaryota</taxon>
        <taxon>Metazoa</taxon>
        <taxon>Ecdysozoa</taxon>
        <taxon>Arthropoda</taxon>
        <taxon>Chelicerata</taxon>
        <taxon>Arachnida</taxon>
        <taxon>Acari</taxon>
        <taxon>Parasitiformes</taxon>
        <taxon>Ixodida</taxon>
        <taxon>Ixodoidea</taxon>
        <taxon>Ixodidae</taxon>
        <taxon>Ixodinae</taxon>
        <taxon>Ixodes</taxon>
    </lineage>
</organism>
<sequence>MQTDFSDLLTVATAADAFARPPLQREAEMPTLQREAPYGAPLEPSVVPTPLRTAAIAPGSSLNAPAPPPAQTEAYRSPHGETAAAPHHTLLESAARVIESLTGGFVRPPTVAASPARSRDISTEFARVDPGGHDSTVGGLATLPPCLSPATGGVERCATLRRHGPGPGEVPCPRSPQFLLQPRLQFLPLPRQPQPLPLQPCLQPRLEFPLQFCLQLRLQFLQRSWNLCPRRIRLLGRLQTTAGQKPAGHPAVQRRLLRALLPAPPVTVQQCWRRHL</sequence>
<gene>
    <name evidence="1" type="ORF">HPB47_022654</name>
</gene>
<evidence type="ECO:0000313" key="2">
    <source>
        <dbReference type="Proteomes" id="UP000805193"/>
    </source>
</evidence>
<proteinExistence type="predicted"/>
<accession>A0AC60QZJ7</accession>
<comment type="caution">
    <text evidence="1">The sequence shown here is derived from an EMBL/GenBank/DDBJ whole genome shotgun (WGS) entry which is preliminary data.</text>
</comment>
<dbReference type="Proteomes" id="UP000805193">
    <property type="component" value="Unassembled WGS sequence"/>
</dbReference>
<name>A0AC60QZJ7_IXOPE</name>
<dbReference type="EMBL" id="JABSTQ010000931">
    <property type="protein sequence ID" value="KAG0445106.1"/>
    <property type="molecule type" value="Genomic_DNA"/>
</dbReference>
<keyword evidence="2" id="KW-1185">Reference proteome</keyword>
<evidence type="ECO:0000313" key="1">
    <source>
        <dbReference type="EMBL" id="KAG0445106.1"/>
    </source>
</evidence>